<dbReference type="EMBL" id="JBHTBE010000004">
    <property type="protein sequence ID" value="MFC7270245.1"/>
    <property type="molecule type" value="Genomic_DNA"/>
</dbReference>
<gene>
    <name evidence="2" type="ORF">ACFQRL_14870</name>
</gene>
<organism evidence="2 3">
    <name type="scientific">Microbacterium fluvii</name>
    <dbReference type="NCBI Taxonomy" id="415215"/>
    <lineage>
        <taxon>Bacteria</taxon>
        <taxon>Bacillati</taxon>
        <taxon>Actinomycetota</taxon>
        <taxon>Actinomycetes</taxon>
        <taxon>Micrococcales</taxon>
        <taxon>Microbacteriaceae</taxon>
        <taxon>Microbacterium</taxon>
    </lineage>
</organism>
<keyword evidence="1" id="KW-0472">Membrane</keyword>
<dbReference type="Proteomes" id="UP001596507">
    <property type="component" value="Unassembled WGS sequence"/>
</dbReference>
<evidence type="ECO:0000313" key="2">
    <source>
        <dbReference type="EMBL" id="MFC7270245.1"/>
    </source>
</evidence>
<keyword evidence="1" id="KW-1133">Transmembrane helix</keyword>
<dbReference type="RefSeq" id="WP_262875175.1">
    <property type="nucleotide sequence ID" value="NZ_BAABKW010000007.1"/>
</dbReference>
<name>A0ABW2HIA7_9MICO</name>
<evidence type="ECO:0000313" key="3">
    <source>
        <dbReference type="Proteomes" id="UP001596507"/>
    </source>
</evidence>
<sequence length="111" mass="12019">MADQPNSRPHIEKVSVRRAPKLSVFLLLGAAVGVVVAMILTFAFGGGEVVTTSGVTYTPLQVFGFLALYCVPIGLAVFGLIAVWLDRRAARRAREVLVDHERIQVTDDPEA</sequence>
<reference evidence="3" key="1">
    <citation type="journal article" date="2019" name="Int. J. Syst. Evol. Microbiol.">
        <title>The Global Catalogue of Microorganisms (GCM) 10K type strain sequencing project: providing services to taxonomists for standard genome sequencing and annotation.</title>
        <authorList>
            <consortium name="The Broad Institute Genomics Platform"/>
            <consortium name="The Broad Institute Genome Sequencing Center for Infectious Disease"/>
            <person name="Wu L."/>
            <person name="Ma J."/>
        </authorList>
    </citation>
    <scope>NUCLEOTIDE SEQUENCE [LARGE SCALE GENOMIC DNA]</scope>
    <source>
        <strain evidence="3">CGMCC 1.15772</strain>
    </source>
</reference>
<protein>
    <submittedName>
        <fullName evidence="2">Potassium transporter Trk</fullName>
    </submittedName>
</protein>
<feature type="transmembrane region" description="Helical" evidence="1">
    <location>
        <begin position="63"/>
        <end position="85"/>
    </location>
</feature>
<feature type="transmembrane region" description="Helical" evidence="1">
    <location>
        <begin position="22"/>
        <end position="43"/>
    </location>
</feature>
<accession>A0ABW2HIA7</accession>
<keyword evidence="1" id="KW-0812">Transmembrane</keyword>
<keyword evidence="3" id="KW-1185">Reference proteome</keyword>
<evidence type="ECO:0000256" key="1">
    <source>
        <dbReference type="SAM" id="Phobius"/>
    </source>
</evidence>
<comment type="caution">
    <text evidence="2">The sequence shown here is derived from an EMBL/GenBank/DDBJ whole genome shotgun (WGS) entry which is preliminary data.</text>
</comment>
<proteinExistence type="predicted"/>